<evidence type="ECO:0000313" key="2">
    <source>
        <dbReference type="Proteomes" id="UP000580250"/>
    </source>
</evidence>
<comment type="caution">
    <text evidence="1">The sequence shown here is derived from an EMBL/GenBank/DDBJ whole genome shotgun (WGS) entry which is preliminary data.</text>
</comment>
<accession>A0A6V7YCZ3</accession>
<proteinExistence type="predicted"/>
<gene>
    <name evidence="1" type="ORF">MENT_LOCUS63527</name>
</gene>
<sequence length="78" mass="8455">MERIFLKRGSVSSVRIFSGGRSVCGTNWGVTYFVWDELRGVYCHIGGSTGGYTGRLGGLLGVYWEIGGSTGRFGLIWG</sequence>
<evidence type="ECO:0000313" key="1">
    <source>
        <dbReference type="EMBL" id="CAD2209375.1"/>
    </source>
</evidence>
<dbReference type="AlphaFoldDB" id="A0A6V7YCZ3"/>
<dbReference type="EMBL" id="CAJEWN010004151">
    <property type="protein sequence ID" value="CAD2209375.1"/>
    <property type="molecule type" value="Genomic_DNA"/>
</dbReference>
<protein>
    <submittedName>
        <fullName evidence="1">Uncharacterized protein</fullName>
    </submittedName>
</protein>
<name>A0A6V7YCZ3_MELEN</name>
<organism evidence="1 2">
    <name type="scientific">Meloidogyne enterolobii</name>
    <name type="common">Root-knot nematode worm</name>
    <name type="synonym">Meloidogyne mayaguensis</name>
    <dbReference type="NCBI Taxonomy" id="390850"/>
    <lineage>
        <taxon>Eukaryota</taxon>
        <taxon>Metazoa</taxon>
        <taxon>Ecdysozoa</taxon>
        <taxon>Nematoda</taxon>
        <taxon>Chromadorea</taxon>
        <taxon>Rhabditida</taxon>
        <taxon>Tylenchina</taxon>
        <taxon>Tylenchomorpha</taxon>
        <taxon>Tylenchoidea</taxon>
        <taxon>Meloidogynidae</taxon>
        <taxon>Meloidogyninae</taxon>
        <taxon>Meloidogyne</taxon>
    </lineage>
</organism>
<reference evidence="1 2" key="1">
    <citation type="submission" date="2020-08" db="EMBL/GenBank/DDBJ databases">
        <authorList>
            <person name="Koutsovoulos G."/>
            <person name="Danchin GJ E."/>
        </authorList>
    </citation>
    <scope>NUCLEOTIDE SEQUENCE [LARGE SCALE GENOMIC DNA]</scope>
</reference>
<dbReference type="Proteomes" id="UP000580250">
    <property type="component" value="Unassembled WGS sequence"/>
</dbReference>